<dbReference type="PANTHER" id="PTHR42977:SF3">
    <property type="entry name" value="AB HYDROLASE-1 DOMAIN-CONTAINING PROTEIN"/>
    <property type="match status" value="1"/>
</dbReference>
<proteinExistence type="predicted"/>
<gene>
    <name evidence="3" type="ORF">P0Y55_08130</name>
</gene>
<dbReference type="SUPFAM" id="SSF53474">
    <property type="entry name" value="alpha/beta-Hydrolases"/>
    <property type="match status" value="1"/>
</dbReference>
<keyword evidence="1 3" id="KW-0378">Hydrolase</keyword>
<dbReference type="GO" id="GO:0004301">
    <property type="term" value="F:epoxide hydrolase activity"/>
    <property type="evidence" value="ECO:0007669"/>
    <property type="project" value="TreeGrafter"/>
</dbReference>
<dbReference type="InterPro" id="IPR000073">
    <property type="entry name" value="AB_hydrolase_1"/>
</dbReference>
<reference evidence="3" key="1">
    <citation type="submission" date="2023-03" db="EMBL/GenBank/DDBJ databases">
        <title>Andean soil-derived lignocellulolytic bacterial consortium as a source of novel taxa and putative plastic-active enzymes.</title>
        <authorList>
            <person name="Diaz-Garcia L."/>
            <person name="Chuvochina M."/>
            <person name="Feuerriegel G."/>
            <person name="Bunk B."/>
            <person name="Sproer C."/>
            <person name="Streit W.R."/>
            <person name="Rodriguez L.M."/>
            <person name="Overmann J."/>
            <person name="Jimenez D.J."/>
        </authorList>
    </citation>
    <scope>NUCLEOTIDE SEQUENCE</scope>
    <source>
        <strain evidence="3">MAG 2441</strain>
    </source>
</reference>
<name>A0AA95JEE5_9BACL</name>
<dbReference type="PANTHER" id="PTHR42977">
    <property type="entry name" value="HYDROLASE-RELATED"/>
    <property type="match status" value="1"/>
</dbReference>
<dbReference type="Pfam" id="PF00561">
    <property type="entry name" value="Abhydrolase_1"/>
    <property type="match status" value="1"/>
</dbReference>
<dbReference type="EMBL" id="CP119317">
    <property type="protein sequence ID" value="WEK56002.1"/>
    <property type="molecule type" value="Genomic_DNA"/>
</dbReference>
<dbReference type="AlphaFoldDB" id="A0AA95JEE5"/>
<organism evidence="3 4">
    <name type="scientific">Candidatus Cohnella colombiensis</name>
    <dbReference type="NCBI Taxonomy" id="3121368"/>
    <lineage>
        <taxon>Bacteria</taxon>
        <taxon>Bacillati</taxon>
        <taxon>Bacillota</taxon>
        <taxon>Bacilli</taxon>
        <taxon>Bacillales</taxon>
        <taxon>Paenibacillaceae</taxon>
        <taxon>Cohnella</taxon>
    </lineage>
</organism>
<dbReference type="InterPro" id="IPR029058">
    <property type="entry name" value="AB_hydrolase_fold"/>
</dbReference>
<evidence type="ECO:0000256" key="1">
    <source>
        <dbReference type="ARBA" id="ARBA00022801"/>
    </source>
</evidence>
<feature type="domain" description="AB hydrolase-1" evidence="2">
    <location>
        <begin position="28"/>
        <end position="138"/>
    </location>
</feature>
<evidence type="ECO:0000259" key="2">
    <source>
        <dbReference type="Pfam" id="PF00561"/>
    </source>
</evidence>
<evidence type="ECO:0000313" key="3">
    <source>
        <dbReference type="EMBL" id="WEK56002.1"/>
    </source>
</evidence>
<evidence type="ECO:0000313" key="4">
    <source>
        <dbReference type="Proteomes" id="UP001178662"/>
    </source>
</evidence>
<keyword evidence="4" id="KW-1185">Reference proteome</keyword>
<protein>
    <submittedName>
        <fullName evidence="3">Alpha/beta fold hydrolase</fullName>
    </submittedName>
</protein>
<dbReference type="InterPro" id="IPR051340">
    <property type="entry name" value="Haloalkane_dehalogenase"/>
</dbReference>
<dbReference type="Gene3D" id="3.40.50.1820">
    <property type="entry name" value="alpha/beta hydrolase"/>
    <property type="match status" value="1"/>
</dbReference>
<sequence>MRVISKQVMNNGIQIHYLDTETDSGLIPLLICPGLSETADEYRSMMNYFYPRRCVVLSFRGRGQSDTPQSGYGLAEHVSDLASVIEATDMNRFHLYAHSRGVSYALGYAIANRSRVYSLILQDYPAMHKQMPEGWAKQYMQQYLVPFSRQRNIRPEAVRGIERDSETVNFNDDLGKRVLVLRGMREDSLLSDQDIEQYRRICPELQVAQFLQSGHDIRHTEEQRLYQIINQYISHQ</sequence>
<accession>A0AA95JEE5</accession>
<dbReference type="Proteomes" id="UP001178662">
    <property type="component" value="Chromosome"/>
</dbReference>